<dbReference type="Proteomes" id="UP001153555">
    <property type="component" value="Unassembled WGS sequence"/>
</dbReference>
<comment type="caution">
    <text evidence="1">The sequence shown here is derived from an EMBL/GenBank/DDBJ whole genome shotgun (WGS) entry which is preliminary data.</text>
</comment>
<protein>
    <submittedName>
        <fullName evidence="1">Uncharacterized protein</fullName>
    </submittedName>
</protein>
<dbReference type="EMBL" id="CACSLK010008332">
    <property type="protein sequence ID" value="CAA0811242.1"/>
    <property type="molecule type" value="Genomic_DNA"/>
</dbReference>
<proteinExistence type="predicted"/>
<organism evidence="1 2">
    <name type="scientific">Striga hermonthica</name>
    <name type="common">Purple witchweed</name>
    <name type="synonym">Buchnera hermonthica</name>
    <dbReference type="NCBI Taxonomy" id="68872"/>
    <lineage>
        <taxon>Eukaryota</taxon>
        <taxon>Viridiplantae</taxon>
        <taxon>Streptophyta</taxon>
        <taxon>Embryophyta</taxon>
        <taxon>Tracheophyta</taxon>
        <taxon>Spermatophyta</taxon>
        <taxon>Magnoliopsida</taxon>
        <taxon>eudicotyledons</taxon>
        <taxon>Gunneridae</taxon>
        <taxon>Pentapetalae</taxon>
        <taxon>asterids</taxon>
        <taxon>lamiids</taxon>
        <taxon>Lamiales</taxon>
        <taxon>Orobanchaceae</taxon>
        <taxon>Buchnereae</taxon>
        <taxon>Striga</taxon>
    </lineage>
</organism>
<dbReference type="AlphaFoldDB" id="A0A9N7R4G6"/>
<evidence type="ECO:0000313" key="1">
    <source>
        <dbReference type="EMBL" id="CAA0811242.1"/>
    </source>
</evidence>
<reference evidence="1" key="1">
    <citation type="submission" date="2019-12" db="EMBL/GenBank/DDBJ databases">
        <authorList>
            <person name="Scholes J."/>
        </authorList>
    </citation>
    <scope>NUCLEOTIDE SEQUENCE</scope>
</reference>
<evidence type="ECO:0000313" key="2">
    <source>
        <dbReference type="Proteomes" id="UP001153555"/>
    </source>
</evidence>
<keyword evidence="2" id="KW-1185">Reference proteome</keyword>
<gene>
    <name evidence="1" type="ORF">SHERM_12452</name>
</gene>
<accession>A0A9N7R4G6</accession>
<name>A0A9N7R4G6_STRHE</name>
<sequence>MHLFGGLVVVLGSVAFTLVNMVCFYCKFSGHFENMEGGGDVARDSTLGEGCCAYGGDAGDGGYVGVEKLDKLAMPMSSRVLDFLG</sequence>